<dbReference type="GO" id="GO:0016853">
    <property type="term" value="F:isomerase activity"/>
    <property type="evidence" value="ECO:0007669"/>
    <property type="project" value="UniProtKB-KW"/>
</dbReference>
<evidence type="ECO:0000259" key="1">
    <source>
        <dbReference type="Pfam" id="PF11716"/>
    </source>
</evidence>
<dbReference type="InterPro" id="IPR024344">
    <property type="entry name" value="MDMPI_metal-binding"/>
</dbReference>
<accession>A0ABU7MXJ6</accession>
<comment type="caution">
    <text evidence="2">The sequence shown here is derived from an EMBL/GenBank/DDBJ whole genome shotgun (WGS) entry which is preliminary data.</text>
</comment>
<dbReference type="EMBL" id="JAZDUE010000016">
    <property type="protein sequence ID" value="MEE4025045.1"/>
    <property type="molecule type" value="Genomic_DNA"/>
</dbReference>
<dbReference type="InterPro" id="IPR034660">
    <property type="entry name" value="DinB/YfiT-like"/>
</dbReference>
<proteinExistence type="predicted"/>
<dbReference type="Proteomes" id="UP001335729">
    <property type="component" value="Unassembled WGS sequence"/>
</dbReference>
<feature type="domain" description="Mycothiol-dependent maleylpyruvate isomerase metal-binding" evidence="1">
    <location>
        <begin position="11"/>
        <end position="121"/>
    </location>
</feature>
<sequence length="207" mass="22252">MTDDEIFAAIADERRRLADLAATFTDEQWATASLCDGWSCRDVMAHLLVPLVVSIPVAGLAMLRARGNFHRANLTMAAKVKVTYPDLPTALRDKADTRFTPPGRQGPRAPLTDIIVHGLDIRRPLGIAATTPPDRTRVVLDFLVDPVSTNMFGKVPSSTVRWVSTDLDWAAGDGPVVEGPAESLLLALTGRPAGMAELAGEGLQELT</sequence>
<keyword evidence="2" id="KW-0413">Isomerase</keyword>
<reference evidence="2 3" key="1">
    <citation type="submission" date="2024-01" db="EMBL/GenBank/DDBJ databases">
        <title>Draft genome sequence of Gordonia sp. PKS22-38.</title>
        <authorList>
            <person name="Suphannarot A."/>
            <person name="Mingma R."/>
        </authorList>
    </citation>
    <scope>NUCLEOTIDE SEQUENCE [LARGE SCALE GENOMIC DNA]</scope>
    <source>
        <strain evidence="2 3">PKS22-38</strain>
    </source>
</reference>
<dbReference type="SUPFAM" id="SSF109854">
    <property type="entry name" value="DinB/YfiT-like putative metalloenzymes"/>
    <property type="match status" value="1"/>
</dbReference>
<organism evidence="2 3">
    <name type="scientific">Gordonia prachuapensis</name>
    <dbReference type="NCBI Taxonomy" id="3115651"/>
    <lineage>
        <taxon>Bacteria</taxon>
        <taxon>Bacillati</taxon>
        <taxon>Actinomycetota</taxon>
        <taxon>Actinomycetes</taxon>
        <taxon>Mycobacteriales</taxon>
        <taxon>Gordoniaceae</taxon>
        <taxon>Gordonia</taxon>
    </lineage>
</organism>
<protein>
    <submittedName>
        <fullName evidence="2">Maleylpyruvate isomerase family mycothiol-dependent enzyme</fullName>
    </submittedName>
</protein>
<evidence type="ECO:0000313" key="2">
    <source>
        <dbReference type="EMBL" id="MEE4025045.1"/>
    </source>
</evidence>
<dbReference type="Gene3D" id="1.20.120.450">
    <property type="entry name" value="dinb family like domain"/>
    <property type="match status" value="1"/>
</dbReference>
<dbReference type="Pfam" id="PF11716">
    <property type="entry name" value="MDMPI_N"/>
    <property type="match status" value="1"/>
</dbReference>
<gene>
    <name evidence="2" type="ORF">V1Y59_18310</name>
</gene>
<dbReference type="InterPro" id="IPR017517">
    <property type="entry name" value="Maleyloyr_isom"/>
</dbReference>
<dbReference type="RefSeq" id="WP_330506384.1">
    <property type="nucleotide sequence ID" value="NZ_JAZDUE010000016.1"/>
</dbReference>
<name>A0ABU7MXJ6_9ACTN</name>
<evidence type="ECO:0000313" key="3">
    <source>
        <dbReference type="Proteomes" id="UP001335729"/>
    </source>
</evidence>
<keyword evidence="3" id="KW-1185">Reference proteome</keyword>
<dbReference type="NCBIfam" id="TIGR03083">
    <property type="entry name" value="maleylpyruvate isomerase family mycothiol-dependent enzyme"/>
    <property type="match status" value="1"/>
</dbReference>